<dbReference type="Proteomes" id="UP000295510">
    <property type="component" value="Unassembled WGS sequence"/>
</dbReference>
<comment type="subcellular location">
    <subcellularLocation>
        <location evidence="1">Membrane</location>
        <topology evidence="1">Multi-pass membrane protein</topology>
    </subcellularLocation>
</comment>
<keyword evidence="8" id="KW-0868">Chloride</keyword>
<gene>
    <name evidence="12" type="ORF">DFR43_103186</name>
</gene>
<evidence type="ECO:0000256" key="6">
    <source>
        <dbReference type="ARBA" id="ARBA00023136"/>
    </source>
</evidence>
<keyword evidence="6 11" id="KW-0472">Membrane</keyword>
<keyword evidence="2" id="KW-0813">Transport</keyword>
<evidence type="ECO:0000256" key="2">
    <source>
        <dbReference type="ARBA" id="ARBA00022448"/>
    </source>
</evidence>
<protein>
    <submittedName>
        <fullName evidence="12">H+/Cl-antiporter ClcA</fullName>
    </submittedName>
</protein>
<evidence type="ECO:0000256" key="8">
    <source>
        <dbReference type="ARBA" id="ARBA00023214"/>
    </source>
</evidence>
<organism evidence="12 13">
    <name type="scientific">Tepidicella xavieri</name>
    <dbReference type="NCBI Taxonomy" id="360241"/>
    <lineage>
        <taxon>Bacteria</taxon>
        <taxon>Pseudomonadati</taxon>
        <taxon>Pseudomonadota</taxon>
        <taxon>Betaproteobacteria</taxon>
        <taxon>Burkholderiales</taxon>
        <taxon>Tepidicella</taxon>
    </lineage>
</organism>
<dbReference type="GO" id="GO:0005254">
    <property type="term" value="F:chloride channel activity"/>
    <property type="evidence" value="ECO:0007669"/>
    <property type="project" value="UniProtKB-KW"/>
</dbReference>
<dbReference type="SUPFAM" id="SSF81340">
    <property type="entry name" value="Clc chloride channel"/>
    <property type="match status" value="1"/>
</dbReference>
<dbReference type="InterPro" id="IPR014743">
    <property type="entry name" value="Cl-channel_core"/>
</dbReference>
<evidence type="ECO:0000256" key="11">
    <source>
        <dbReference type="SAM" id="Phobius"/>
    </source>
</evidence>
<feature type="transmembrane region" description="Helical" evidence="11">
    <location>
        <begin position="373"/>
        <end position="398"/>
    </location>
</feature>
<dbReference type="PANTHER" id="PTHR43427">
    <property type="entry name" value="CHLORIDE CHANNEL PROTEIN CLC-E"/>
    <property type="match status" value="1"/>
</dbReference>
<keyword evidence="9" id="KW-0407">Ion channel</keyword>
<feature type="transmembrane region" description="Helical" evidence="11">
    <location>
        <begin position="27"/>
        <end position="51"/>
    </location>
</feature>
<evidence type="ECO:0000256" key="10">
    <source>
        <dbReference type="SAM" id="MobiDB-lite"/>
    </source>
</evidence>
<dbReference type="InterPro" id="IPR050368">
    <property type="entry name" value="ClC-type_chloride_channel"/>
</dbReference>
<dbReference type="AlphaFoldDB" id="A0A4R6UE90"/>
<keyword evidence="5" id="KW-0406">Ion transport</keyword>
<evidence type="ECO:0000256" key="7">
    <source>
        <dbReference type="ARBA" id="ARBA00023173"/>
    </source>
</evidence>
<dbReference type="InterPro" id="IPR001807">
    <property type="entry name" value="ClC"/>
</dbReference>
<evidence type="ECO:0000256" key="9">
    <source>
        <dbReference type="ARBA" id="ARBA00023303"/>
    </source>
</evidence>
<keyword evidence="7" id="KW-0869">Chloride channel</keyword>
<dbReference type="CDD" id="cd01034">
    <property type="entry name" value="EriC_like"/>
    <property type="match status" value="1"/>
</dbReference>
<keyword evidence="3 11" id="KW-0812">Transmembrane</keyword>
<sequence length="503" mass="52005">MPRSPQPDFLQNLRREMVDARHWLDRAVVIGFAVLAGLAVVAFTLLYDAAFAYFQTLQAGHGWLTLLWTPAITALVVWALRAWAPGAGGSGVPQAMVALDPALPRAERGRVVSLRLSVAKVLGVSGGVLAGLSIGRQGPSVQVAAGVMHHARRYLSPRTAITERELLVAGGAAGIAAAFNTPLGGIVFAIEELSRRLEQRNSGLMLAAIVVSGLVSVSVFGNLSYFGRVTIEIVSWADLFWPGLMIALACGLLGGLLSRLLLVSFTGLPDRFCAYRRAHPVRFAAWCGLGVAIIGLVTGGAANGGGHHHARELLAMTSVEEHTPFLFSGLKLIASWWSAWSGVPGGIFGPSLAMGAGVGADVAWLTDAGQVQALIAIGMAGFLAAVTQAPITAMIIVMEMTDGHSMVLSLMGCALLSSLVSRMISRPLYGTMAELMLERVLERATKAEPAPAPAGAADEPPGDVSAPGPQAAPAASPASAPGATAPASATPPPATPGSAPRKP</sequence>
<evidence type="ECO:0000313" key="12">
    <source>
        <dbReference type="EMBL" id="TDQ44442.1"/>
    </source>
</evidence>
<feature type="compositionally biased region" description="Low complexity" evidence="10">
    <location>
        <begin position="447"/>
        <end position="488"/>
    </location>
</feature>
<name>A0A4R6UE90_9BURK</name>
<comment type="caution">
    <text evidence="12">The sequence shown here is derived from an EMBL/GenBank/DDBJ whole genome shotgun (WGS) entry which is preliminary data.</text>
</comment>
<accession>A0A4R6UE90</accession>
<feature type="transmembrane region" description="Helical" evidence="11">
    <location>
        <begin position="283"/>
        <end position="302"/>
    </location>
</feature>
<feature type="region of interest" description="Disordered" evidence="10">
    <location>
        <begin position="446"/>
        <end position="503"/>
    </location>
</feature>
<dbReference type="Pfam" id="PF00654">
    <property type="entry name" value="Voltage_CLC"/>
    <property type="match status" value="1"/>
</dbReference>
<dbReference type="EMBL" id="SNYL01000003">
    <property type="protein sequence ID" value="TDQ44442.1"/>
    <property type="molecule type" value="Genomic_DNA"/>
</dbReference>
<dbReference type="PANTHER" id="PTHR43427:SF6">
    <property type="entry name" value="CHLORIDE CHANNEL PROTEIN CLC-E"/>
    <property type="match status" value="1"/>
</dbReference>
<evidence type="ECO:0000256" key="1">
    <source>
        <dbReference type="ARBA" id="ARBA00004141"/>
    </source>
</evidence>
<feature type="transmembrane region" description="Helical" evidence="11">
    <location>
        <begin position="239"/>
        <end position="262"/>
    </location>
</feature>
<keyword evidence="13" id="KW-1185">Reference proteome</keyword>
<dbReference type="GO" id="GO:0034707">
    <property type="term" value="C:chloride channel complex"/>
    <property type="evidence" value="ECO:0007669"/>
    <property type="project" value="UniProtKB-KW"/>
</dbReference>
<dbReference type="Gene3D" id="1.10.3080.10">
    <property type="entry name" value="Clc chloride channel"/>
    <property type="match status" value="1"/>
</dbReference>
<evidence type="ECO:0000313" key="13">
    <source>
        <dbReference type="Proteomes" id="UP000295510"/>
    </source>
</evidence>
<reference evidence="12 13" key="1">
    <citation type="submission" date="2019-03" db="EMBL/GenBank/DDBJ databases">
        <title>Genomic Encyclopedia of Type Strains, Phase IV (KMG-IV): sequencing the most valuable type-strain genomes for metagenomic binning, comparative biology and taxonomic classification.</title>
        <authorList>
            <person name="Goeker M."/>
        </authorList>
    </citation>
    <scope>NUCLEOTIDE SEQUENCE [LARGE SCALE GENOMIC DNA]</scope>
    <source>
        <strain evidence="12 13">DSM 19605</strain>
    </source>
</reference>
<proteinExistence type="predicted"/>
<evidence type="ECO:0000256" key="3">
    <source>
        <dbReference type="ARBA" id="ARBA00022692"/>
    </source>
</evidence>
<feature type="transmembrane region" description="Helical" evidence="11">
    <location>
        <begin position="404"/>
        <end position="424"/>
    </location>
</feature>
<evidence type="ECO:0000256" key="4">
    <source>
        <dbReference type="ARBA" id="ARBA00022989"/>
    </source>
</evidence>
<feature type="transmembrane region" description="Helical" evidence="11">
    <location>
        <begin position="166"/>
        <end position="190"/>
    </location>
</feature>
<feature type="transmembrane region" description="Helical" evidence="11">
    <location>
        <begin position="63"/>
        <end position="84"/>
    </location>
</feature>
<evidence type="ECO:0000256" key="5">
    <source>
        <dbReference type="ARBA" id="ARBA00023065"/>
    </source>
</evidence>
<feature type="transmembrane region" description="Helical" evidence="11">
    <location>
        <begin position="202"/>
        <end position="227"/>
    </location>
</feature>
<keyword evidence="4 11" id="KW-1133">Transmembrane helix</keyword>
<feature type="transmembrane region" description="Helical" evidence="11">
    <location>
        <begin position="347"/>
        <end position="366"/>
    </location>
</feature>
<dbReference type="PRINTS" id="PR00762">
    <property type="entry name" value="CLCHANNEL"/>
</dbReference>